<keyword evidence="2" id="KW-0418">Kinase</keyword>
<feature type="region of interest" description="Disordered" evidence="1">
    <location>
        <begin position="235"/>
        <end position="254"/>
    </location>
</feature>
<reference evidence="2" key="1">
    <citation type="submission" date="2021-05" db="EMBL/GenBank/DDBJ databases">
        <title>A free-living protist that lacks canonical eukaryotic 1 DNA replication and segregation systems.</title>
        <authorList>
            <person name="Salas-Leiva D.E."/>
            <person name="Tromer E.C."/>
            <person name="Curtis B.A."/>
            <person name="Jerlstrom-Hultqvist J."/>
            <person name="Kolisko M."/>
            <person name="Yi Z."/>
            <person name="Salas-Leiva J.S."/>
            <person name="Gallot-Lavallee L."/>
            <person name="Kops G.J.P.L."/>
            <person name="Archibald J.M."/>
            <person name="Simpson A.G.B."/>
            <person name="Roger A.J."/>
        </authorList>
    </citation>
    <scope>NUCLEOTIDE SEQUENCE</scope>
    <source>
        <strain evidence="2">BICM</strain>
    </source>
</reference>
<organism evidence="2 3">
    <name type="scientific">Carpediemonas membranifera</name>
    <dbReference type="NCBI Taxonomy" id="201153"/>
    <lineage>
        <taxon>Eukaryota</taxon>
        <taxon>Metamonada</taxon>
        <taxon>Carpediemonas-like organisms</taxon>
        <taxon>Carpediemonas</taxon>
    </lineage>
</organism>
<evidence type="ECO:0000313" key="2">
    <source>
        <dbReference type="EMBL" id="KAG9391814.1"/>
    </source>
</evidence>
<accession>A0A8J6B2Y1</accession>
<feature type="region of interest" description="Disordered" evidence="1">
    <location>
        <begin position="811"/>
        <end position="832"/>
    </location>
</feature>
<protein>
    <submittedName>
        <fullName evidence="2">Serine/threonine protein kinase</fullName>
    </submittedName>
</protein>
<feature type="compositionally biased region" description="Pro residues" evidence="1">
    <location>
        <begin position="275"/>
        <end position="295"/>
    </location>
</feature>
<name>A0A8J6B2Y1_9EUKA</name>
<comment type="caution">
    <text evidence="2">The sequence shown here is derived from an EMBL/GenBank/DDBJ whole genome shotgun (WGS) entry which is preliminary data.</text>
</comment>
<evidence type="ECO:0000313" key="3">
    <source>
        <dbReference type="Proteomes" id="UP000717585"/>
    </source>
</evidence>
<feature type="region of interest" description="Disordered" evidence="1">
    <location>
        <begin position="272"/>
        <end position="342"/>
    </location>
</feature>
<dbReference type="EMBL" id="JAHDYR010000051">
    <property type="protein sequence ID" value="KAG9391814.1"/>
    <property type="molecule type" value="Genomic_DNA"/>
</dbReference>
<dbReference type="InterPro" id="IPR046341">
    <property type="entry name" value="SET_dom_sf"/>
</dbReference>
<dbReference type="GO" id="GO:0004674">
    <property type="term" value="F:protein serine/threonine kinase activity"/>
    <property type="evidence" value="ECO:0007669"/>
    <property type="project" value="UniProtKB-KW"/>
</dbReference>
<keyword evidence="2" id="KW-0808">Transferase</keyword>
<feature type="compositionally biased region" description="Low complexity" evidence="1">
    <location>
        <begin position="321"/>
        <end position="342"/>
    </location>
</feature>
<dbReference type="SUPFAM" id="SSF82199">
    <property type="entry name" value="SET domain"/>
    <property type="match status" value="1"/>
</dbReference>
<dbReference type="Gene3D" id="2.170.270.10">
    <property type="entry name" value="SET domain"/>
    <property type="match status" value="1"/>
</dbReference>
<dbReference type="Proteomes" id="UP000717585">
    <property type="component" value="Unassembled WGS sequence"/>
</dbReference>
<keyword evidence="3" id="KW-1185">Reference proteome</keyword>
<feature type="compositionally biased region" description="Pro residues" evidence="1">
    <location>
        <begin position="304"/>
        <end position="320"/>
    </location>
</feature>
<gene>
    <name evidence="2" type="ORF">J8273_6915</name>
</gene>
<feature type="compositionally biased region" description="Basic and acidic residues" evidence="1">
    <location>
        <begin position="823"/>
        <end position="832"/>
    </location>
</feature>
<sequence>MSETTVLTFGEPVSQESANLLFNPDGSHPIPQPVLDAMMSPLMPAQRESLPALVHTHHDQIAVNNRGLVIKQRKKQSGAAGRLVSNSVAAGLHVSKTRVGNGLFCSTKIAAGHPIGLYIGFFRDPTPAASMTLATDEYSICISLPTDDADWTDKQYVIDGITVKDDPSPSCCFVNYRSGSRAPRIRYWLIGQAAVPIFVCDEAVKASTELVADYGETFLHLMEMANIPVESTVFDVPTSGRQPKQGKSETQTLPVHIDEEHLEAMMIASGMHPAATPPAATPPAATPPAATPPVATPQAATPPVATPPAATPPAATPPVATPQAATPPVATPQAATPQAAAVQTAEKKKYRHLSCDAYLGGSSIRPHGEHGWVLSGRPNDLWMRDCVGISTVVSQNAILFIQVDAAGQVLSETLAQRTLSNVRFTTLGQGPARYRTVCMPFQPMPPTDLHLLSVENAYNVLQTQRVLYGAGLQPLLELLCQYYFGKTSVTVVKTSAVPTVLAILSQISLVLVDGVYDCPTGLWVVRVSTDVATLKYKSSVGVIIVVNDDDDDADVPANVDVCRLTLTSPDQTPLLNMLPLMADLLDYVVVLQSGVACTHLSGLLTPYPTQFLESLKDLCQPTRVPNLSSVNMLHDQMKQKYHVSPTKGSEAVEEVVNEEVVVYNELSNEFTTTVVDCAYRNKCLVYSIYGMLSGGEKMSDDQLTTLGDRLSQFVHDDHVVTAVPNIADIERRYRNDTFMQDEDARILAPMMCTEFSLRPESFYIVSDSMVVICKPAQVAWNVSFSTSMCHDTLPDRVIHFSRNHFTVKQRSAGARKRGAMPTRAEKKSRYCL</sequence>
<keyword evidence="2" id="KW-0723">Serine/threonine-protein kinase</keyword>
<dbReference type="AlphaFoldDB" id="A0A8J6B2Y1"/>
<evidence type="ECO:0000256" key="1">
    <source>
        <dbReference type="SAM" id="MobiDB-lite"/>
    </source>
</evidence>
<proteinExistence type="predicted"/>